<dbReference type="EMBL" id="JADKPN010000017">
    <property type="protein sequence ID" value="MBF4765620.1"/>
    <property type="molecule type" value="Genomic_DNA"/>
</dbReference>
<gene>
    <name evidence="2" type="ORF">ISU07_21020</name>
</gene>
<dbReference type="GO" id="GO:0046872">
    <property type="term" value="F:metal ion binding"/>
    <property type="evidence" value="ECO:0007669"/>
    <property type="project" value="InterPro"/>
</dbReference>
<feature type="domain" description="Mycothiol-dependent maleylpyruvate isomerase metal-binding" evidence="1">
    <location>
        <begin position="11"/>
        <end position="155"/>
    </location>
</feature>
<dbReference type="SUPFAM" id="SSF109854">
    <property type="entry name" value="DinB/YfiT-like putative metalloenzymes"/>
    <property type="match status" value="1"/>
</dbReference>
<accession>A0A930VIZ2</accession>
<protein>
    <submittedName>
        <fullName evidence="2">Maleylpyruvate isomerase N-terminal domain-containing protein</fullName>
    </submittedName>
</protein>
<dbReference type="Gene3D" id="1.20.120.450">
    <property type="entry name" value="dinb family like domain"/>
    <property type="match status" value="1"/>
</dbReference>
<organism evidence="2 3">
    <name type="scientific">Nocardioides islandensis</name>
    <dbReference type="NCBI Taxonomy" id="433663"/>
    <lineage>
        <taxon>Bacteria</taxon>
        <taxon>Bacillati</taxon>
        <taxon>Actinomycetota</taxon>
        <taxon>Actinomycetes</taxon>
        <taxon>Propionibacteriales</taxon>
        <taxon>Nocardioidaceae</taxon>
        <taxon>Nocardioides</taxon>
    </lineage>
</organism>
<evidence type="ECO:0000313" key="2">
    <source>
        <dbReference type="EMBL" id="MBF4765620.1"/>
    </source>
</evidence>
<dbReference type="GO" id="GO:0016853">
    <property type="term" value="F:isomerase activity"/>
    <property type="evidence" value="ECO:0007669"/>
    <property type="project" value="UniProtKB-KW"/>
</dbReference>
<dbReference type="Pfam" id="PF11716">
    <property type="entry name" value="MDMPI_N"/>
    <property type="match status" value="1"/>
</dbReference>
<evidence type="ECO:0000259" key="1">
    <source>
        <dbReference type="Pfam" id="PF11716"/>
    </source>
</evidence>
<keyword evidence="2" id="KW-0413">Isomerase</keyword>
<reference evidence="2" key="1">
    <citation type="submission" date="2020-11" db="EMBL/GenBank/DDBJ databases">
        <title>Nocardioides sp. nov., isolated from Soil of Cynanchum wilfordii Hemsley rhizosphere.</title>
        <authorList>
            <person name="Lee J.-S."/>
            <person name="Suh M.K."/>
            <person name="Kim J.-S."/>
        </authorList>
    </citation>
    <scope>NUCLEOTIDE SEQUENCE</scope>
    <source>
        <strain evidence="2">KCTC 19275</strain>
    </source>
</reference>
<dbReference type="InterPro" id="IPR034660">
    <property type="entry name" value="DinB/YfiT-like"/>
</dbReference>
<keyword evidence="3" id="KW-1185">Reference proteome</keyword>
<dbReference type="AlphaFoldDB" id="A0A930VIZ2"/>
<dbReference type="InterPro" id="IPR024344">
    <property type="entry name" value="MDMPI_metal-binding"/>
</dbReference>
<proteinExistence type="predicted"/>
<comment type="caution">
    <text evidence="2">The sequence shown here is derived from an EMBL/GenBank/DDBJ whole genome shotgun (WGS) entry which is preliminary data.</text>
</comment>
<dbReference type="RefSeq" id="WP_194708802.1">
    <property type="nucleotide sequence ID" value="NZ_JADKPN010000017.1"/>
</dbReference>
<evidence type="ECO:0000313" key="3">
    <source>
        <dbReference type="Proteomes" id="UP000640489"/>
    </source>
</evidence>
<sequence length="208" mass="21935">MHPYLSAVDSIVDLLGRSEVAAAWDSPSALAEWTVGGLAGHLAGQAFSGVTLIEAEPSDLAPITLDEHYERVSWIGAAVDDDVSVGIRSGGDSNAAEGAEALVARVVSARSRLEVLLAETSPDRPVLVPWQGWALRRDDFLVMRMMEIVVHSDDLGASVGMTAPTVGPAVLDPVLALLTRLAVRRHGQSAVVAALTRAERAPARINAF</sequence>
<dbReference type="Proteomes" id="UP000640489">
    <property type="component" value="Unassembled WGS sequence"/>
</dbReference>
<name>A0A930VIZ2_9ACTN</name>